<feature type="transmembrane region" description="Helical" evidence="2">
    <location>
        <begin position="334"/>
        <end position="353"/>
    </location>
</feature>
<comment type="caution">
    <text evidence="3">The sequence shown here is derived from an EMBL/GenBank/DDBJ whole genome shotgun (WGS) entry which is preliminary data.</text>
</comment>
<evidence type="ECO:0000256" key="2">
    <source>
        <dbReference type="SAM" id="Phobius"/>
    </source>
</evidence>
<feature type="compositionally biased region" description="Basic and acidic residues" evidence="1">
    <location>
        <begin position="1085"/>
        <end position="1095"/>
    </location>
</feature>
<evidence type="ECO:0000256" key="1">
    <source>
        <dbReference type="SAM" id="MobiDB-lite"/>
    </source>
</evidence>
<dbReference type="PANTHER" id="PTHR32063:SF0">
    <property type="entry name" value="SWARMING MOTILITY PROTEIN SWRC"/>
    <property type="match status" value="1"/>
</dbReference>
<feature type="transmembrane region" description="Helical" evidence="2">
    <location>
        <begin position="522"/>
        <end position="540"/>
    </location>
</feature>
<dbReference type="PANTHER" id="PTHR32063">
    <property type="match status" value="1"/>
</dbReference>
<protein>
    <submittedName>
        <fullName evidence="3">Hydrophobic/amphiphilic exporter-1, HAE1 family</fullName>
    </submittedName>
</protein>
<feature type="transmembrane region" description="Helical" evidence="2">
    <location>
        <begin position="431"/>
        <end position="457"/>
    </location>
</feature>
<gene>
    <name evidence="3" type="ORF">SAMN04488081_0465</name>
</gene>
<dbReference type="PRINTS" id="PR00702">
    <property type="entry name" value="ACRIFLAVINRP"/>
</dbReference>
<dbReference type="Gene3D" id="1.20.1640.10">
    <property type="entry name" value="Multidrug efflux transporter AcrB transmembrane domain"/>
    <property type="match status" value="2"/>
</dbReference>
<feature type="transmembrane region" description="Helical" evidence="2">
    <location>
        <begin position="853"/>
        <end position="871"/>
    </location>
</feature>
<keyword evidence="2" id="KW-0812">Transmembrane</keyword>
<evidence type="ECO:0000313" key="3">
    <source>
        <dbReference type="EMBL" id="SDX42105.1"/>
    </source>
</evidence>
<keyword evidence="2" id="KW-0472">Membrane</keyword>
<dbReference type="SUPFAM" id="SSF82714">
    <property type="entry name" value="Multidrug efflux transporter AcrB TolC docking domain, DN and DC subdomains"/>
    <property type="match status" value="2"/>
</dbReference>
<dbReference type="Pfam" id="PF00873">
    <property type="entry name" value="ACR_tran"/>
    <property type="match status" value="1"/>
</dbReference>
<organism evidence="3 4">
    <name type="scientific">Salimicrobium album</name>
    <dbReference type="NCBI Taxonomy" id="50717"/>
    <lineage>
        <taxon>Bacteria</taxon>
        <taxon>Bacillati</taxon>
        <taxon>Bacillota</taxon>
        <taxon>Bacilli</taxon>
        <taxon>Bacillales</taxon>
        <taxon>Bacillaceae</taxon>
        <taxon>Salimicrobium</taxon>
    </lineage>
</organism>
<reference evidence="3 4" key="1">
    <citation type="submission" date="2016-10" db="EMBL/GenBank/DDBJ databases">
        <authorList>
            <person name="Varghese N."/>
            <person name="Submissions S."/>
        </authorList>
    </citation>
    <scope>NUCLEOTIDE SEQUENCE [LARGE SCALE GENOMIC DNA]</scope>
    <source>
        <strain evidence="3 4">DSM 20748</strain>
    </source>
</reference>
<feature type="transmembrane region" description="Helical" evidence="2">
    <location>
        <begin position="883"/>
        <end position="903"/>
    </location>
</feature>
<dbReference type="Gene3D" id="3.30.70.1430">
    <property type="entry name" value="Multidrug efflux transporter AcrB pore domain"/>
    <property type="match status" value="2"/>
</dbReference>
<proteinExistence type="predicted"/>
<dbReference type="InterPro" id="IPR027463">
    <property type="entry name" value="AcrB_DN_DC_subdom"/>
</dbReference>
<feature type="transmembrane region" description="Helical" evidence="2">
    <location>
        <begin position="958"/>
        <end position="976"/>
    </location>
</feature>
<dbReference type="Gene3D" id="3.30.2090.10">
    <property type="entry name" value="Multidrug efflux transporter AcrB TolC docking domain, DN and DC subdomains"/>
    <property type="match status" value="2"/>
</dbReference>
<sequence length="1113" mass="120104">MKLWNLSIRRPKFTIVIMLVLLILGAVSLSRLPIKLFPDVEAPAAAVTASYPGAGPEEVLSDVTKELEGELSDTSGLESLTSQSMEGAAILIMEFSSGTNLDDIETEIVSTMNQADLPEEAGSPTFLKFDPSALPSMQLAVSSGGDEVIDFQDSAADLNQELSRVDGVADVSETGTVTEQFQVRLDQQALQDNTLNQDAVVQAIRSQQATVPGGVIVNEDKQETISTRVLSELTSTDELRQITVGQNGDGGNVVLDDVADVSLSPEEQNVITRVDEKPAIQFEVTQESDANTAQLSTAVNDEIDTLLKEDEYSDLQVVSIYDEGEFVQASINSVITALVSGGILAMLVLFAFLRNLKTPLIIGIAIPFSIIVTFALFFFTNISLNMMTLGGLALGIGMLVDNAIVVVENIYRHLAMGKTPKEAASEGTREVAGAITASTLTTVSIFLPVVFISGIAGDLFAPLSIAVSFSLFASLFVALTVVPMIASRILKAPRVIEEDKRKNSRFMRGIEKASRWSLKRRALVLLITAATLIVGALGLTTTGVEFLPTNDEGMAMIKVEHEEGTSLSRTEETVKKIEDELANEGIVANYMSTIGATAQGASMGGGSESNIAEIFVSLKDQGKRDMSTAEFISEFEGTAEETDDSADIKMTNAASSGFGGEPNTYSFTIEDPNVSRLKETSKELINELEDDSIIEEVTSSEEDSVTELQATVDKEAARENGMAPAQVAQSIRSATSGTNAGSITTDSDDTYEISVQYKGDILNSRENFKNITIADGQGGYVKLSDVANIEEGGAPSVINRADQVRSADFTVRFNPSNDLSDVSEVVESTIDDIELAEEAEFVVGGDQELVNDLIADVTLAFVLGLVFIYLVMSAQFESFKHPFIIMFTVPLLVIGVMLSLTVTQKPISAMALIGVVVLGGIVVNNAIVLVDYVNQQRARGMNVIESLVIGVKDRTRPILITSITTILGVFPLALGIGEGSATIQPMGIVIIGGLVSSTLLTLFVIPVIYTFFDKSTRDMNKKYMTPDGGVVYKRDLLEENHQERKESTNDHFLNSGEDKEEGERTTDQLPVSEEKNDTEDNTSENGKEEKYSKNEILEALEELMNKDKNRKDK</sequence>
<dbReference type="EMBL" id="FNOS01000001">
    <property type="protein sequence ID" value="SDX42105.1"/>
    <property type="molecule type" value="Genomic_DNA"/>
</dbReference>
<dbReference type="SUPFAM" id="SSF82866">
    <property type="entry name" value="Multidrug efflux transporter AcrB transmembrane domain"/>
    <property type="match status" value="2"/>
</dbReference>
<name>A0A1H3BJY9_9BACI</name>
<feature type="transmembrane region" description="Helical" evidence="2">
    <location>
        <begin position="463"/>
        <end position="486"/>
    </location>
</feature>
<dbReference type="SUPFAM" id="SSF82693">
    <property type="entry name" value="Multidrug efflux transporter AcrB pore domain, PN1, PN2, PC1 and PC2 subdomains"/>
    <property type="match status" value="3"/>
</dbReference>
<evidence type="ECO:0000313" key="4">
    <source>
        <dbReference type="Proteomes" id="UP000198647"/>
    </source>
</evidence>
<keyword evidence="2" id="KW-1133">Transmembrane helix</keyword>
<dbReference type="Gene3D" id="3.30.70.1440">
    <property type="entry name" value="Multidrug efflux transporter AcrB pore domain"/>
    <property type="match status" value="1"/>
</dbReference>
<dbReference type="RefSeq" id="WP_093105277.1">
    <property type="nucleotide sequence ID" value="NZ_FNOS01000001.1"/>
</dbReference>
<keyword evidence="4" id="KW-1185">Reference proteome</keyword>
<dbReference type="Proteomes" id="UP000198647">
    <property type="component" value="Unassembled WGS sequence"/>
</dbReference>
<feature type="transmembrane region" description="Helical" evidence="2">
    <location>
        <begin position="988"/>
        <end position="1012"/>
    </location>
</feature>
<feature type="transmembrane region" description="Helical" evidence="2">
    <location>
        <begin position="360"/>
        <end position="379"/>
    </location>
</feature>
<feature type="region of interest" description="Disordered" evidence="1">
    <location>
        <begin position="1041"/>
        <end position="1095"/>
    </location>
</feature>
<feature type="transmembrane region" description="Helical" evidence="2">
    <location>
        <begin position="909"/>
        <end position="933"/>
    </location>
</feature>
<accession>A0A1H3BJY9</accession>
<dbReference type="InterPro" id="IPR001036">
    <property type="entry name" value="Acrflvin-R"/>
</dbReference>
<feature type="transmembrane region" description="Helical" evidence="2">
    <location>
        <begin position="391"/>
        <end position="411"/>
    </location>
</feature>
<dbReference type="Gene3D" id="3.30.70.1320">
    <property type="entry name" value="Multidrug efflux transporter AcrB pore domain like"/>
    <property type="match status" value="1"/>
</dbReference>